<accession>A0AAW0EA65</accession>
<dbReference type="Proteomes" id="UP001362999">
    <property type="component" value="Unassembled WGS sequence"/>
</dbReference>
<keyword evidence="4" id="KW-0560">Oxidoreductase</keyword>
<dbReference type="InterPro" id="IPR050493">
    <property type="entry name" value="FAD-dep_Monooxygenase_BioMet"/>
</dbReference>
<dbReference type="Pfam" id="PF01494">
    <property type="entry name" value="FAD_binding_3"/>
    <property type="match status" value="1"/>
</dbReference>
<dbReference type="InterPro" id="IPR002938">
    <property type="entry name" value="FAD-bd"/>
</dbReference>
<dbReference type="PANTHER" id="PTHR13789">
    <property type="entry name" value="MONOOXYGENASE"/>
    <property type="match status" value="1"/>
</dbReference>
<reference evidence="7 8" key="1">
    <citation type="journal article" date="2024" name="J Genomics">
        <title>Draft genome sequencing and assembly of Favolaschia claudopus CIRM-BRFM 2984 isolated from oak limbs.</title>
        <authorList>
            <person name="Navarro D."/>
            <person name="Drula E."/>
            <person name="Chaduli D."/>
            <person name="Cazenave R."/>
            <person name="Ahrendt S."/>
            <person name="Wang J."/>
            <person name="Lipzen A."/>
            <person name="Daum C."/>
            <person name="Barry K."/>
            <person name="Grigoriev I.V."/>
            <person name="Favel A."/>
            <person name="Rosso M.N."/>
            <person name="Martin F."/>
        </authorList>
    </citation>
    <scope>NUCLEOTIDE SEQUENCE [LARGE SCALE GENOMIC DNA]</scope>
    <source>
        <strain evidence="7 8">CIRM-BRFM 2984</strain>
    </source>
</reference>
<protein>
    <submittedName>
        <fullName evidence="7">FAD-binding-3 domain-containing protein</fullName>
    </submittedName>
</protein>
<feature type="domain" description="FAD-binding" evidence="6">
    <location>
        <begin position="15"/>
        <end position="198"/>
    </location>
</feature>
<comment type="similarity">
    <text evidence="1">Belongs to the paxM FAD-dependent monooxygenase family.</text>
</comment>
<evidence type="ECO:0000313" key="8">
    <source>
        <dbReference type="Proteomes" id="UP001362999"/>
    </source>
</evidence>
<evidence type="ECO:0000256" key="4">
    <source>
        <dbReference type="ARBA" id="ARBA00023002"/>
    </source>
</evidence>
<gene>
    <name evidence="7" type="ORF">R3P38DRAFT_2596950</name>
</gene>
<evidence type="ECO:0000256" key="1">
    <source>
        <dbReference type="ARBA" id="ARBA00007992"/>
    </source>
</evidence>
<keyword evidence="3" id="KW-0274">FAD</keyword>
<organism evidence="7 8">
    <name type="scientific">Favolaschia claudopus</name>
    <dbReference type="NCBI Taxonomy" id="2862362"/>
    <lineage>
        <taxon>Eukaryota</taxon>
        <taxon>Fungi</taxon>
        <taxon>Dikarya</taxon>
        <taxon>Basidiomycota</taxon>
        <taxon>Agaricomycotina</taxon>
        <taxon>Agaricomycetes</taxon>
        <taxon>Agaricomycetidae</taxon>
        <taxon>Agaricales</taxon>
        <taxon>Marasmiineae</taxon>
        <taxon>Mycenaceae</taxon>
        <taxon>Favolaschia</taxon>
    </lineage>
</organism>
<evidence type="ECO:0000313" key="7">
    <source>
        <dbReference type="EMBL" id="KAK7062047.1"/>
    </source>
</evidence>
<keyword evidence="2" id="KW-0285">Flavoprotein</keyword>
<dbReference type="PRINTS" id="PR00420">
    <property type="entry name" value="RNGMNOXGNASE"/>
</dbReference>
<dbReference type="SUPFAM" id="SSF51905">
    <property type="entry name" value="FAD/NAD(P)-binding domain"/>
    <property type="match status" value="1"/>
</dbReference>
<name>A0AAW0EA65_9AGAR</name>
<proteinExistence type="inferred from homology"/>
<evidence type="ECO:0000256" key="2">
    <source>
        <dbReference type="ARBA" id="ARBA00022630"/>
    </source>
</evidence>
<dbReference type="GO" id="GO:0004497">
    <property type="term" value="F:monooxygenase activity"/>
    <property type="evidence" value="ECO:0007669"/>
    <property type="project" value="UniProtKB-KW"/>
</dbReference>
<dbReference type="AlphaFoldDB" id="A0AAW0EA65"/>
<dbReference type="Gene3D" id="3.50.50.60">
    <property type="entry name" value="FAD/NAD(P)-binding domain"/>
    <property type="match status" value="1"/>
</dbReference>
<evidence type="ECO:0000259" key="6">
    <source>
        <dbReference type="Pfam" id="PF01494"/>
    </source>
</evidence>
<dbReference type="EMBL" id="JAWWNJ010000002">
    <property type="protein sequence ID" value="KAK7062047.1"/>
    <property type="molecule type" value="Genomic_DNA"/>
</dbReference>
<evidence type="ECO:0000256" key="5">
    <source>
        <dbReference type="ARBA" id="ARBA00023033"/>
    </source>
</evidence>
<evidence type="ECO:0000256" key="3">
    <source>
        <dbReference type="ARBA" id="ARBA00022827"/>
    </source>
</evidence>
<keyword evidence="8" id="KW-1185">Reference proteome</keyword>
<keyword evidence="5" id="KW-0503">Monooxygenase</keyword>
<sequence>MSNQTHQLEASLKIKFLIIGGGISGLACAYTLSASGHEAVIVEECRIEEKTEGSIRSPPNMTRILTRWPGMDAFLDTHATRCTGLSFRRGDTGAPVGAMKFHDEIMDELEAEFLVVQHEDLRRQLYLLCLDAGVVFIHGKAENIAKEEDGVSVTLKDGRNLHGDLIVGADGHNSFTRPFVMSESAEVEHVVSAANISIPTEIFEKDDEFRSLCRPNQFTIWMGSGSSLTGTFDPQCKTFNLSICSPTPLDSADSDMYDNYDLSALQPFDLSGYDPRLQRLIKSGGSCRPTVHKVFKQDDVVGFDGSLVLVGDAAHSILINGSHNSSMAIEDAVTLGTLFSHLSDRKQIPVFTETYEELRQSRTDETRISEYQSLVQISLPHGELQQLRDDSLLLTLDAAFDDFENCESSDLLVQAWEQYLVVFSYDASEAVDNWWSKWSFTVE</sequence>
<dbReference type="GO" id="GO:0071949">
    <property type="term" value="F:FAD binding"/>
    <property type="evidence" value="ECO:0007669"/>
    <property type="project" value="InterPro"/>
</dbReference>
<dbReference type="InterPro" id="IPR036188">
    <property type="entry name" value="FAD/NAD-bd_sf"/>
</dbReference>
<dbReference type="PANTHER" id="PTHR13789:SF306">
    <property type="entry name" value="HYDROXYLASE, PUTATIVE-RELATED"/>
    <property type="match status" value="1"/>
</dbReference>
<comment type="caution">
    <text evidence="7">The sequence shown here is derived from an EMBL/GenBank/DDBJ whole genome shotgun (WGS) entry which is preliminary data.</text>
</comment>